<dbReference type="HAMAP" id="MF_00097">
    <property type="entry name" value="TMP_synthase"/>
    <property type="match status" value="1"/>
</dbReference>
<dbReference type="GO" id="GO:0005737">
    <property type="term" value="C:cytoplasm"/>
    <property type="evidence" value="ECO:0007669"/>
    <property type="project" value="TreeGrafter"/>
</dbReference>
<dbReference type="GO" id="GO:0009228">
    <property type="term" value="P:thiamine biosynthetic process"/>
    <property type="evidence" value="ECO:0007669"/>
    <property type="project" value="UniProtKB-KW"/>
</dbReference>
<evidence type="ECO:0000256" key="10">
    <source>
        <dbReference type="RuleBase" id="RU003826"/>
    </source>
</evidence>
<sequence length="212" mass="22521">MGADLHAAVFYAILDTGYVPRENLVAKCRALLAGGADIIQLRAKRESTSERIGILDTLVPLFEGTEVPLIVNDDIEAALRFPGLGLHVGQDDMSPGEARARLGPGRVLGLSTHSPEQAAGALAHSDALDYFAVGPVFATPTKPDYTPVGLELVRHVAEMEPELPWFAIGGIKRHNLSQVLAAGARRVVAVSDVLCAEDSSVVIAEYKTACRS</sequence>
<feature type="binding site" evidence="9">
    <location>
        <begin position="139"/>
        <end position="141"/>
    </location>
    <ligand>
        <name>2-[(2R,5Z)-2-carboxy-4-methylthiazol-5(2H)-ylidene]ethyl phosphate</name>
        <dbReference type="ChEBI" id="CHEBI:62899"/>
    </ligand>
</feature>
<keyword evidence="4 9" id="KW-0460">Magnesium</keyword>
<keyword evidence="14" id="KW-1185">Reference proteome</keyword>
<dbReference type="PANTHER" id="PTHR20857:SF15">
    <property type="entry name" value="THIAMINE-PHOSPHATE SYNTHASE"/>
    <property type="match status" value="1"/>
</dbReference>
<dbReference type="SUPFAM" id="SSF51391">
    <property type="entry name" value="Thiamin phosphate synthase"/>
    <property type="match status" value="1"/>
</dbReference>
<reference evidence="13 14" key="1">
    <citation type="submission" date="2020-07" db="EMBL/GenBank/DDBJ databases">
        <authorList>
            <person name="Feng X."/>
        </authorList>
    </citation>
    <scope>NUCLEOTIDE SEQUENCE [LARGE SCALE GENOMIC DNA]</scope>
    <source>
        <strain evidence="13 14">JCM31066</strain>
    </source>
</reference>
<feature type="binding site" evidence="9">
    <location>
        <position position="73"/>
    </location>
    <ligand>
        <name>Mg(2+)</name>
        <dbReference type="ChEBI" id="CHEBI:18420"/>
    </ligand>
</feature>
<feature type="domain" description="Thiamine phosphate synthase/TenI" evidence="12">
    <location>
        <begin position="11"/>
        <end position="192"/>
    </location>
</feature>
<comment type="catalytic activity">
    <reaction evidence="7 9 10">
        <text>2-(2-carboxy-4-methylthiazol-5-yl)ethyl phosphate + 4-amino-2-methyl-5-(diphosphooxymethyl)pyrimidine + 2 H(+) = thiamine phosphate + CO2 + diphosphate</text>
        <dbReference type="Rhea" id="RHEA:47848"/>
        <dbReference type="ChEBI" id="CHEBI:15378"/>
        <dbReference type="ChEBI" id="CHEBI:16526"/>
        <dbReference type="ChEBI" id="CHEBI:33019"/>
        <dbReference type="ChEBI" id="CHEBI:37575"/>
        <dbReference type="ChEBI" id="CHEBI:57841"/>
        <dbReference type="ChEBI" id="CHEBI:62890"/>
        <dbReference type="EC" id="2.5.1.3"/>
    </reaction>
</comment>
<dbReference type="NCBIfam" id="TIGR00693">
    <property type="entry name" value="thiE"/>
    <property type="match status" value="1"/>
</dbReference>
<dbReference type="EMBL" id="JACHVB010000064">
    <property type="protein sequence ID" value="MBC2596322.1"/>
    <property type="molecule type" value="Genomic_DNA"/>
</dbReference>
<dbReference type="InterPro" id="IPR034291">
    <property type="entry name" value="TMP_synthase"/>
</dbReference>
<gene>
    <name evidence="9 13" type="primary">thiE</name>
    <name evidence="13" type="ORF">H5P28_18805</name>
</gene>
<dbReference type="Proteomes" id="UP000546464">
    <property type="component" value="Unassembled WGS sequence"/>
</dbReference>
<dbReference type="InterPro" id="IPR013785">
    <property type="entry name" value="Aldolase_TIM"/>
</dbReference>
<evidence type="ECO:0000256" key="2">
    <source>
        <dbReference type="ARBA" id="ARBA00022679"/>
    </source>
</evidence>
<comment type="cofactor">
    <cofactor evidence="9">
        <name>Mg(2+)</name>
        <dbReference type="ChEBI" id="CHEBI:18420"/>
    </cofactor>
    <text evidence="9">Binds 1 Mg(2+) ion per subunit.</text>
</comment>
<dbReference type="AlphaFoldDB" id="A0A842HIT2"/>
<feature type="binding site" evidence="9">
    <location>
        <begin position="40"/>
        <end position="44"/>
    </location>
    <ligand>
        <name>4-amino-2-methyl-5-(diphosphooxymethyl)pyrimidine</name>
        <dbReference type="ChEBI" id="CHEBI:57841"/>
    </ligand>
</feature>
<dbReference type="RefSeq" id="WP_185677236.1">
    <property type="nucleotide sequence ID" value="NZ_JACHVB010000064.1"/>
</dbReference>
<feature type="binding site" evidence="9">
    <location>
        <position position="111"/>
    </location>
    <ligand>
        <name>4-amino-2-methyl-5-(diphosphooxymethyl)pyrimidine</name>
        <dbReference type="ChEBI" id="CHEBI:57841"/>
    </ligand>
</feature>
<keyword evidence="2 9" id="KW-0808">Transferase</keyword>
<dbReference type="InterPro" id="IPR022998">
    <property type="entry name" value="ThiamineP_synth_TenI"/>
</dbReference>
<comment type="catalytic activity">
    <reaction evidence="6 9 10">
        <text>4-methyl-5-(2-phosphooxyethyl)-thiazole + 4-amino-2-methyl-5-(diphosphooxymethyl)pyrimidine + H(+) = thiamine phosphate + diphosphate</text>
        <dbReference type="Rhea" id="RHEA:22328"/>
        <dbReference type="ChEBI" id="CHEBI:15378"/>
        <dbReference type="ChEBI" id="CHEBI:33019"/>
        <dbReference type="ChEBI" id="CHEBI:37575"/>
        <dbReference type="ChEBI" id="CHEBI:57841"/>
        <dbReference type="ChEBI" id="CHEBI:58296"/>
        <dbReference type="EC" id="2.5.1.3"/>
    </reaction>
</comment>
<dbReference type="GO" id="GO:0004789">
    <property type="term" value="F:thiamine-phosphate diphosphorylase activity"/>
    <property type="evidence" value="ECO:0007669"/>
    <property type="project" value="UniProtKB-UniRule"/>
</dbReference>
<protein>
    <recommendedName>
        <fullName evidence="9">Thiamine-phosphate synthase</fullName>
        <shortName evidence="9">TP synthase</shortName>
        <shortName evidence="9">TPS</shortName>
        <ecNumber evidence="9">2.5.1.3</ecNumber>
    </recommendedName>
    <alternativeName>
        <fullName evidence="9">Thiamine-phosphate pyrophosphorylase</fullName>
        <shortName evidence="9">TMP pyrophosphorylase</shortName>
        <shortName evidence="9">TMP-PPase</shortName>
    </alternativeName>
</protein>
<evidence type="ECO:0000256" key="4">
    <source>
        <dbReference type="ARBA" id="ARBA00022842"/>
    </source>
</evidence>
<dbReference type="UniPathway" id="UPA00060">
    <property type="reaction ID" value="UER00141"/>
</dbReference>
<feature type="binding site" evidence="9">
    <location>
        <position position="142"/>
    </location>
    <ligand>
        <name>4-amino-2-methyl-5-(diphosphooxymethyl)pyrimidine</name>
        <dbReference type="ChEBI" id="CHEBI:57841"/>
    </ligand>
</feature>
<feature type="binding site" evidence="9">
    <location>
        <position position="72"/>
    </location>
    <ligand>
        <name>4-amino-2-methyl-5-(diphosphooxymethyl)pyrimidine</name>
        <dbReference type="ChEBI" id="CHEBI:57841"/>
    </ligand>
</feature>
<name>A0A842HIT2_9BACT</name>
<evidence type="ECO:0000313" key="13">
    <source>
        <dbReference type="EMBL" id="MBC2596322.1"/>
    </source>
</evidence>
<dbReference type="InterPro" id="IPR036206">
    <property type="entry name" value="ThiamineP_synth_sf"/>
</dbReference>
<keyword evidence="5 9" id="KW-0784">Thiamine biosynthesis</keyword>
<evidence type="ECO:0000259" key="12">
    <source>
        <dbReference type="Pfam" id="PF02581"/>
    </source>
</evidence>
<evidence type="ECO:0000256" key="3">
    <source>
        <dbReference type="ARBA" id="ARBA00022723"/>
    </source>
</evidence>
<dbReference type="Pfam" id="PF02581">
    <property type="entry name" value="TMP-TENI"/>
    <property type="match status" value="1"/>
</dbReference>
<evidence type="ECO:0000256" key="7">
    <source>
        <dbReference type="ARBA" id="ARBA00047851"/>
    </source>
</evidence>
<accession>A0A842HIT2</accession>
<comment type="catalytic activity">
    <reaction evidence="8 9 10">
        <text>2-[(2R,5Z)-2-carboxy-4-methylthiazol-5(2H)-ylidene]ethyl phosphate + 4-amino-2-methyl-5-(diphosphooxymethyl)pyrimidine + 2 H(+) = thiamine phosphate + CO2 + diphosphate</text>
        <dbReference type="Rhea" id="RHEA:47844"/>
        <dbReference type="ChEBI" id="CHEBI:15378"/>
        <dbReference type="ChEBI" id="CHEBI:16526"/>
        <dbReference type="ChEBI" id="CHEBI:33019"/>
        <dbReference type="ChEBI" id="CHEBI:37575"/>
        <dbReference type="ChEBI" id="CHEBI:57841"/>
        <dbReference type="ChEBI" id="CHEBI:62899"/>
        <dbReference type="EC" id="2.5.1.3"/>
    </reaction>
</comment>
<evidence type="ECO:0000256" key="9">
    <source>
        <dbReference type="HAMAP-Rule" id="MF_00097"/>
    </source>
</evidence>
<dbReference type="GO" id="GO:0000287">
    <property type="term" value="F:magnesium ion binding"/>
    <property type="evidence" value="ECO:0007669"/>
    <property type="project" value="UniProtKB-UniRule"/>
</dbReference>
<dbReference type="PANTHER" id="PTHR20857">
    <property type="entry name" value="THIAMINE-PHOSPHATE PYROPHOSPHORYLASE"/>
    <property type="match status" value="1"/>
</dbReference>
<feature type="binding site" evidence="9">
    <location>
        <position position="170"/>
    </location>
    <ligand>
        <name>2-[(2R,5Z)-2-carboxy-4-methylthiazol-5(2H)-ylidene]ethyl phosphate</name>
        <dbReference type="ChEBI" id="CHEBI:62899"/>
    </ligand>
</feature>
<organism evidence="13 14">
    <name type="scientific">Ruficoccus amylovorans</name>
    <dbReference type="NCBI Taxonomy" id="1804625"/>
    <lineage>
        <taxon>Bacteria</taxon>
        <taxon>Pseudomonadati</taxon>
        <taxon>Verrucomicrobiota</taxon>
        <taxon>Opitutia</taxon>
        <taxon>Puniceicoccales</taxon>
        <taxon>Cerasicoccaceae</taxon>
        <taxon>Ruficoccus</taxon>
    </lineage>
</organism>
<keyword evidence="3 9" id="KW-0479">Metal-binding</keyword>
<evidence type="ECO:0000256" key="1">
    <source>
        <dbReference type="ARBA" id="ARBA00005165"/>
    </source>
</evidence>
<dbReference type="EC" id="2.5.1.3" evidence="9"/>
<evidence type="ECO:0000313" key="14">
    <source>
        <dbReference type="Proteomes" id="UP000546464"/>
    </source>
</evidence>
<comment type="caution">
    <text evidence="13">The sequence shown here is derived from an EMBL/GenBank/DDBJ whole genome shotgun (WGS) entry which is preliminary data.</text>
</comment>
<proteinExistence type="inferred from homology"/>
<evidence type="ECO:0000256" key="6">
    <source>
        <dbReference type="ARBA" id="ARBA00047334"/>
    </source>
</evidence>
<comment type="function">
    <text evidence="9">Condenses 4-methyl-5-(beta-hydroxyethyl)thiazole monophosphate (THZ-P) and 2-methyl-4-amino-5-hydroxymethyl pyrimidine pyrophosphate (HMP-PP) to form thiamine monophosphate (TMP).</text>
</comment>
<dbReference type="GO" id="GO:0009229">
    <property type="term" value="P:thiamine diphosphate biosynthetic process"/>
    <property type="evidence" value="ECO:0007669"/>
    <property type="project" value="UniProtKB-UniRule"/>
</dbReference>
<evidence type="ECO:0000256" key="8">
    <source>
        <dbReference type="ARBA" id="ARBA00047883"/>
    </source>
</evidence>
<comment type="pathway">
    <text evidence="1 9 11">Cofactor biosynthesis; thiamine diphosphate biosynthesis; thiamine phosphate from 4-amino-2-methyl-5-diphosphomethylpyrimidine and 4-methyl-5-(2-phosphoethyl)-thiazole: step 1/1.</text>
</comment>
<dbReference type="Gene3D" id="3.20.20.70">
    <property type="entry name" value="Aldolase class I"/>
    <property type="match status" value="1"/>
</dbReference>
<comment type="similarity">
    <text evidence="9 10">Belongs to the thiamine-phosphate synthase family.</text>
</comment>
<feature type="binding site" evidence="9">
    <location>
        <begin position="190"/>
        <end position="191"/>
    </location>
    <ligand>
        <name>2-[(2R,5Z)-2-carboxy-4-methylthiazol-5(2H)-ylidene]ethyl phosphate</name>
        <dbReference type="ChEBI" id="CHEBI:62899"/>
    </ligand>
</feature>
<feature type="binding site" evidence="9">
    <location>
        <position position="92"/>
    </location>
    <ligand>
        <name>Mg(2+)</name>
        <dbReference type="ChEBI" id="CHEBI:18420"/>
    </ligand>
</feature>
<dbReference type="CDD" id="cd00564">
    <property type="entry name" value="TMP_TenI"/>
    <property type="match status" value="1"/>
</dbReference>
<evidence type="ECO:0000256" key="11">
    <source>
        <dbReference type="RuleBase" id="RU004253"/>
    </source>
</evidence>
<evidence type="ECO:0000256" key="5">
    <source>
        <dbReference type="ARBA" id="ARBA00022977"/>
    </source>
</evidence>